<sequence>MHGGDGADDQIGIGAQRPEMMALDQPVLDRLQGELVPADFVVEPIRAADDPQTSCRSVEIVRPDPGSSWSTSLTGAAPLHCVGEPAGRGRRCSGMVLMLAVSLLMASVIVVPLVLSGARRLVLRTGRPRWLRRLVGKLTTGGGGSGAGAAVADELAAVLNPNKRVEIEQRRTEQLVRHDSEAGAPPHVTGVDLTTGRAVIRRR</sequence>
<name>A0A2Z5JJE2_STRAR</name>
<dbReference type="Proteomes" id="UP000252698">
    <property type="component" value="Chromosome"/>
</dbReference>
<dbReference type="EMBL" id="CP027306">
    <property type="protein sequence ID" value="AXE80497.1"/>
    <property type="molecule type" value="Genomic_DNA"/>
</dbReference>
<protein>
    <submittedName>
        <fullName evidence="2">Uncharacterized protein</fullName>
    </submittedName>
</protein>
<reference evidence="2 3" key="1">
    <citation type="journal article" date="2018" name="Front. Microbiol.">
        <title>Genome Sequencing of Streptomyces atratus SCSIOZH16 and Activation Production of Nocardamine via Metabolic Engineering.</title>
        <authorList>
            <person name="Li Y."/>
            <person name="Zhang C."/>
            <person name="Liu C."/>
            <person name="Ju J."/>
            <person name="Ma J."/>
        </authorList>
    </citation>
    <scope>NUCLEOTIDE SEQUENCE [LARGE SCALE GENOMIC DNA]</scope>
    <source>
        <strain evidence="2 3">SCSIO_ZH16</strain>
    </source>
</reference>
<accession>A0A2Z5JJE2</accession>
<keyword evidence="1" id="KW-1133">Transmembrane helix</keyword>
<evidence type="ECO:0000256" key="1">
    <source>
        <dbReference type="SAM" id="Phobius"/>
    </source>
</evidence>
<keyword evidence="1" id="KW-0472">Membrane</keyword>
<dbReference type="AlphaFoldDB" id="A0A2Z5JJE2"/>
<dbReference type="InterPro" id="IPR045684">
    <property type="entry name" value="DUF6191"/>
</dbReference>
<keyword evidence="1" id="KW-0812">Transmembrane</keyword>
<evidence type="ECO:0000313" key="2">
    <source>
        <dbReference type="EMBL" id="AXE80497.1"/>
    </source>
</evidence>
<feature type="transmembrane region" description="Helical" evidence="1">
    <location>
        <begin position="95"/>
        <end position="115"/>
    </location>
</feature>
<evidence type="ECO:0000313" key="3">
    <source>
        <dbReference type="Proteomes" id="UP000252698"/>
    </source>
</evidence>
<proteinExistence type="predicted"/>
<gene>
    <name evidence="2" type="ORF">C5746_30005</name>
</gene>
<dbReference type="KEGG" id="sata:C5746_30005"/>
<organism evidence="2 3">
    <name type="scientific">Streptomyces atratus</name>
    <dbReference type="NCBI Taxonomy" id="1893"/>
    <lineage>
        <taxon>Bacteria</taxon>
        <taxon>Bacillati</taxon>
        <taxon>Actinomycetota</taxon>
        <taxon>Actinomycetes</taxon>
        <taxon>Kitasatosporales</taxon>
        <taxon>Streptomycetaceae</taxon>
        <taxon>Streptomyces</taxon>
    </lineage>
</organism>
<dbReference type="Pfam" id="PF19690">
    <property type="entry name" value="DUF6191"/>
    <property type="match status" value="1"/>
</dbReference>